<gene>
    <name evidence="1" type="ORF">NCTC10232_00005</name>
</gene>
<sequence>MSEVANNCYHLLEYLDDQSSDSRLETLIETYQKPVIIQDDIGEFTLNRAYSWFEGFITYEGGKIHAIFAASADESLPPSFLMI</sequence>
<accession>A0A4V0E0B0</accession>
<dbReference type="RefSeq" id="WP_260663065.1">
    <property type="nucleotide sequence ID" value="NZ_CABEIU010000001.1"/>
</dbReference>
<proteinExistence type="predicted"/>
<organism evidence="1 2">
    <name type="scientific">Streptococcus oralis</name>
    <dbReference type="NCBI Taxonomy" id="1303"/>
    <lineage>
        <taxon>Bacteria</taxon>
        <taxon>Bacillati</taxon>
        <taxon>Bacillota</taxon>
        <taxon>Bacilli</taxon>
        <taxon>Lactobacillales</taxon>
        <taxon>Streptococcaceae</taxon>
        <taxon>Streptococcus</taxon>
    </lineage>
</organism>
<name>A0A4V0E0B0_STROR</name>
<reference evidence="1 2" key="1">
    <citation type="submission" date="2019-05" db="EMBL/GenBank/DDBJ databases">
        <authorList>
            <consortium name="Pathogen Informatics"/>
        </authorList>
    </citation>
    <scope>NUCLEOTIDE SEQUENCE [LARGE SCALE GENOMIC DNA]</scope>
    <source>
        <strain evidence="1 2">NCTC10232</strain>
    </source>
</reference>
<protein>
    <submittedName>
        <fullName evidence="1">Uncharacterized protein conserved in bacteria</fullName>
    </submittedName>
</protein>
<dbReference type="AlphaFoldDB" id="A0A4V0E0B0"/>
<evidence type="ECO:0000313" key="1">
    <source>
        <dbReference type="EMBL" id="VTT00727.1"/>
    </source>
</evidence>
<dbReference type="EMBL" id="CABEIU010000001">
    <property type="protein sequence ID" value="VTT00727.1"/>
    <property type="molecule type" value="Genomic_DNA"/>
</dbReference>
<evidence type="ECO:0000313" key="2">
    <source>
        <dbReference type="Proteomes" id="UP000388056"/>
    </source>
</evidence>
<dbReference type="Proteomes" id="UP000388056">
    <property type="component" value="Unassembled WGS sequence"/>
</dbReference>